<evidence type="ECO:0000313" key="6">
    <source>
        <dbReference type="EMBL" id="KFM61948.1"/>
    </source>
</evidence>
<evidence type="ECO:0000256" key="1">
    <source>
        <dbReference type="ARBA" id="ARBA00022553"/>
    </source>
</evidence>
<dbReference type="InterPro" id="IPR020472">
    <property type="entry name" value="WD40_PAC1"/>
</dbReference>
<feature type="compositionally biased region" description="Basic and acidic residues" evidence="5">
    <location>
        <begin position="66"/>
        <end position="83"/>
    </location>
</feature>
<dbReference type="InterPro" id="IPR015943">
    <property type="entry name" value="WD40/YVTN_repeat-like_dom_sf"/>
</dbReference>
<dbReference type="OrthoDB" id="270624at2759"/>
<feature type="repeat" description="WD" evidence="4">
    <location>
        <begin position="232"/>
        <end position="274"/>
    </location>
</feature>
<dbReference type="PROSITE" id="PS50294">
    <property type="entry name" value="WD_REPEATS_REGION"/>
    <property type="match status" value="2"/>
</dbReference>
<feature type="repeat" description="WD" evidence="4">
    <location>
        <begin position="275"/>
        <end position="317"/>
    </location>
</feature>
<reference evidence="6 7" key="1">
    <citation type="submission" date="2013-11" db="EMBL/GenBank/DDBJ databases">
        <title>Genome sequencing of Stegodyphus mimosarum.</title>
        <authorList>
            <person name="Bechsgaard J."/>
        </authorList>
    </citation>
    <scope>NUCLEOTIDE SEQUENCE [LARGE SCALE GENOMIC DNA]</scope>
</reference>
<accession>A0A087TA09</accession>
<gene>
    <name evidence="6" type="ORF">X975_16641</name>
</gene>
<dbReference type="InterPro" id="IPR001680">
    <property type="entry name" value="WD40_rpt"/>
</dbReference>
<dbReference type="GO" id="GO:0005634">
    <property type="term" value="C:nucleus"/>
    <property type="evidence" value="ECO:0007669"/>
    <property type="project" value="TreeGrafter"/>
</dbReference>
<keyword evidence="7" id="KW-1185">Reference proteome</keyword>
<dbReference type="OMA" id="CFVPRGV"/>
<protein>
    <submittedName>
        <fullName evidence="6">Periodic tryptophan protein 1-like protein</fullName>
    </submittedName>
</protein>
<feature type="repeat" description="WD" evidence="4">
    <location>
        <begin position="361"/>
        <end position="403"/>
    </location>
</feature>
<dbReference type="PROSITE" id="PS50082">
    <property type="entry name" value="WD_REPEATS_2"/>
    <property type="match status" value="3"/>
</dbReference>
<dbReference type="STRING" id="407821.A0A087TA09"/>
<dbReference type="SMART" id="SM00320">
    <property type="entry name" value="WD40"/>
    <property type="match status" value="4"/>
</dbReference>
<feature type="region of interest" description="Disordered" evidence="5">
    <location>
        <begin position="47"/>
        <end position="83"/>
    </location>
</feature>
<name>A0A087TA09_STEMI</name>
<organism evidence="6 7">
    <name type="scientific">Stegodyphus mimosarum</name>
    <name type="common">African social velvet spider</name>
    <dbReference type="NCBI Taxonomy" id="407821"/>
    <lineage>
        <taxon>Eukaryota</taxon>
        <taxon>Metazoa</taxon>
        <taxon>Ecdysozoa</taxon>
        <taxon>Arthropoda</taxon>
        <taxon>Chelicerata</taxon>
        <taxon>Arachnida</taxon>
        <taxon>Araneae</taxon>
        <taxon>Araneomorphae</taxon>
        <taxon>Entelegynae</taxon>
        <taxon>Eresoidea</taxon>
        <taxon>Eresidae</taxon>
        <taxon>Stegodyphus</taxon>
    </lineage>
</organism>
<dbReference type="GO" id="GO:0006364">
    <property type="term" value="P:rRNA processing"/>
    <property type="evidence" value="ECO:0007669"/>
    <property type="project" value="InterPro"/>
</dbReference>
<dbReference type="AlphaFoldDB" id="A0A087TA09"/>
<evidence type="ECO:0000313" key="7">
    <source>
        <dbReference type="Proteomes" id="UP000054359"/>
    </source>
</evidence>
<dbReference type="PANTHER" id="PTHR14091:SF0">
    <property type="entry name" value="PERIODIC TRYPTOPHAN PROTEIN 1 HOMOLOG"/>
    <property type="match status" value="1"/>
</dbReference>
<dbReference type="InterPro" id="IPR019775">
    <property type="entry name" value="WD40_repeat_CS"/>
</dbReference>
<evidence type="ECO:0000256" key="5">
    <source>
        <dbReference type="SAM" id="MobiDB-lite"/>
    </source>
</evidence>
<dbReference type="EMBL" id="KK114232">
    <property type="protein sequence ID" value="KFM61948.1"/>
    <property type="molecule type" value="Genomic_DNA"/>
</dbReference>
<dbReference type="Proteomes" id="UP000054359">
    <property type="component" value="Unassembled WGS sequence"/>
</dbReference>
<keyword evidence="3" id="KW-0677">Repeat</keyword>
<dbReference type="InterPro" id="IPR036322">
    <property type="entry name" value="WD40_repeat_dom_sf"/>
</dbReference>
<dbReference type="PROSITE" id="PS00678">
    <property type="entry name" value="WD_REPEATS_1"/>
    <property type="match status" value="2"/>
</dbReference>
<dbReference type="Gene3D" id="2.130.10.10">
    <property type="entry name" value="YVTN repeat-like/Quinoprotein amine dehydrogenase"/>
    <property type="match status" value="2"/>
</dbReference>
<dbReference type="Pfam" id="PF00400">
    <property type="entry name" value="WD40"/>
    <property type="match status" value="3"/>
</dbReference>
<dbReference type="InterPro" id="IPR044285">
    <property type="entry name" value="PWP1"/>
</dbReference>
<keyword evidence="1" id="KW-0597">Phosphoprotein</keyword>
<dbReference type="SUPFAM" id="SSF50978">
    <property type="entry name" value="WD40 repeat-like"/>
    <property type="match status" value="1"/>
</dbReference>
<dbReference type="PANTHER" id="PTHR14091">
    <property type="entry name" value="PERIODIC TRYPTOPHAN PROTEIN 1"/>
    <property type="match status" value="1"/>
</dbReference>
<sequence length="484" mass="54963">MNFVPCLIWIPQGVAKSKPDKLQLSPEELKKLVQETKDVCGENCDIEVEDEEDSSGEECETSDVNDDQHKDDSEEDIDTKYDLDTYDNDDEDRPFFNISDVAVHVDNKDDNYLVDHDAEREDEEEEEENFTIKDTDNLLVVGHVEEESSVLEIYVYNKNEDSLYVHHDIVLPSYPLALEWLNFDPSEDKTGNYLAVGDMTPVIKIWDLDVIDVLEPDFSLGKISKKKSKVSMNSHSDAVLSLSWNKHVRTVLASGSADSTIILWDLQEVKVLNRLEYHTNKVQSIQWHPFESPFLLSGCTDGLIKIYDCRSPDTELKSWEVDGEVEKVAWNLFDSFKFFCSTDKGCMYRMDMRKPNIEHCVKAHNEAVTGLDMSPLYPNTLVTASMDKTVKLWNIENEMNLIKSQKLKVGSIYTARVASDLEFTVAVGGNNASNSLKIIDFAQDSEDTKPSIKLEQNAALEPQANPNVARGIRKADGMNFFDNK</sequence>
<proteinExistence type="predicted"/>
<evidence type="ECO:0000256" key="3">
    <source>
        <dbReference type="ARBA" id="ARBA00022737"/>
    </source>
</evidence>
<keyword evidence="2 4" id="KW-0853">WD repeat</keyword>
<dbReference type="PRINTS" id="PR00320">
    <property type="entry name" value="GPROTEINBRPT"/>
</dbReference>
<evidence type="ECO:0000256" key="4">
    <source>
        <dbReference type="PROSITE-ProRule" id="PRU00221"/>
    </source>
</evidence>
<evidence type="ECO:0000256" key="2">
    <source>
        <dbReference type="ARBA" id="ARBA00022574"/>
    </source>
</evidence>
<feature type="compositionally biased region" description="Acidic residues" evidence="5">
    <location>
        <begin position="47"/>
        <end position="65"/>
    </location>
</feature>
<feature type="non-terminal residue" evidence="6">
    <location>
        <position position="484"/>
    </location>
</feature>